<evidence type="ECO:0000313" key="10">
    <source>
        <dbReference type="EMBL" id="TSE38194.1"/>
    </source>
</evidence>
<dbReference type="RefSeq" id="WP_143968001.1">
    <property type="nucleotide sequence ID" value="NZ_VJOO01000001.1"/>
</dbReference>
<dbReference type="InterPro" id="IPR005673">
    <property type="entry name" value="ABC_phos-bd_PstS"/>
</dbReference>
<accession>A0A554XQU2</accession>
<dbReference type="GO" id="GO:0042301">
    <property type="term" value="F:phosphate ion binding"/>
    <property type="evidence" value="ECO:0007669"/>
    <property type="project" value="InterPro"/>
</dbReference>
<name>A0A554XQU2_9BURK</name>
<evidence type="ECO:0000256" key="3">
    <source>
        <dbReference type="ARBA" id="ARBA00011529"/>
    </source>
</evidence>
<evidence type="ECO:0000259" key="9">
    <source>
        <dbReference type="Pfam" id="PF12849"/>
    </source>
</evidence>
<comment type="caution">
    <text evidence="10">The sequence shown here is derived from an EMBL/GenBank/DDBJ whole genome shotgun (WGS) entry which is preliminary data.</text>
</comment>
<evidence type="ECO:0000313" key="11">
    <source>
        <dbReference type="Proteomes" id="UP000316388"/>
    </source>
</evidence>
<dbReference type="Gene3D" id="3.40.190.10">
    <property type="entry name" value="Periplasmic binding protein-like II"/>
    <property type="match status" value="2"/>
</dbReference>
<comment type="function">
    <text evidence="1 7">Part of the ABC transporter complex PstSACB involved in phosphate import.</text>
</comment>
<dbReference type="AlphaFoldDB" id="A0A554XQU2"/>
<proteinExistence type="inferred from homology"/>
<dbReference type="EMBL" id="VJOO01000001">
    <property type="protein sequence ID" value="TSE38194.1"/>
    <property type="molecule type" value="Genomic_DNA"/>
</dbReference>
<organism evidence="10 11">
    <name type="scientific">Tepidimonas fonticaldi</name>
    <dbReference type="NCBI Taxonomy" id="1101373"/>
    <lineage>
        <taxon>Bacteria</taxon>
        <taxon>Pseudomonadati</taxon>
        <taxon>Pseudomonadota</taxon>
        <taxon>Betaproteobacteria</taxon>
        <taxon>Burkholderiales</taxon>
        <taxon>Tepidimonas</taxon>
    </lineage>
</organism>
<evidence type="ECO:0000256" key="4">
    <source>
        <dbReference type="ARBA" id="ARBA00021889"/>
    </source>
</evidence>
<comment type="similarity">
    <text evidence="2 7">Belongs to the PstS family.</text>
</comment>
<feature type="domain" description="PBP" evidence="9">
    <location>
        <begin position="28"/>
        <end position="311"/>
    </location>
</feature>
<evidence type="ECO:0000256" key="6">
    <source>
        <dbReference type="ARBA" id="ARBA00022592"/>
    </source>
</evidence>
<dbReference type="InterPro" id="IPR050962">
    <property type="entry name" value="Phosphate-bind_PstS"/>
</dbReference>
<reference evidence="10 11" key="1">
    <citation type="submission" date="2019-07" db="EMBL/GenBank/DDBJ databases">
        <title>Tepidimonas fonticaldi AT-A2 draft genome.</title>
        <authorList>
            <person name="Da Costa M.S."/>
            <person name="Froufe H.J.C."/>
            <person name="Egas C."/>
            <person name="Albuquerque L."/>
        </authorList>
    </citation>
    <scope>NUCLEOTIDE SEQUENCE [LARGE SCALE GENOMIC DNA]</scope>
    <source>
        <strain evidence="10 11">AT-A2</strain>
    </source>
</reference>
<dbReference type="GO" id="GO:0043190">
    <property type="term" value="C:ATP-binding cassette (ABC) transporter complex"/>
    <property type="evidence" value="ECO:0007669"/>
    <property type="project" value="InterPro"/>
</dbReference>
<dbReference type="SUPFAM" id="SSF53850">
    <property type="entry name" value="Periplasmic binding protein-like II"/>
    <property type="match status" value="1"/>
</dbReference>
<keyword evidence="6 7" id="KW-0592">Phosphate transport</keyword>
<evidence type="ECO:0000256" key="5">
    <source>
        <dbReference type="ARBA" id="ARBA00022448"/>
    </source>
</evidence>
<evidence type="ECO:0000256" key="7">
    <source>
        <dbReference type="PIRNR" id="PIRNR002756"/>
    </source>
</evidence>
<dbReference type="PANTHER" id="PTHR42996">
    <property type="entry name" value="PHOSPHATE-BINDING PROTEIN PSTS"/>
    <property type="match status" value="1"/>
</dbReference>
<dbReference type="PIRSF" id="PIRSF002756">
    <property type="entry name" value="PstS"/>
    <property type="match status" value="1"/>
</dbReference>
<dbReference type="CDD" id="cd13565">
    <property type="entry name" value="PBP2_PstS"/>
    <property type="match status" value="1"/>
</dbReference>
<dbReference type="GO" id="GO:0035435">
    <property type="term" value="P:phosphate ion transmembrane transport"/>
    <property type="evidence" value="ECO:0007669"/>
    <property type="project" value="InterPro"/>
</dbReference>
<keyword evidence="8" id="KW-0732">Signal</keyword>
<dbReference type="NCBIfam" id="TIGR00975">
    <property type="entry name" value="3a0107s03"/>
    <property type="match status" value="1"/>
</dbReference>
<dbReference type="NCBIfam" id="NF008171">
    <property type="entry name" value="PRK10918.1"/>
    <property type="match status" value="1"/>
</dbReference>
<dbReference type="Pfam" id="PF12849">
    <property type="entry name" value="PBP_like_2"/>
    <property type="match status" value="1"/>
</dbReference>
<feature type="chain" id="PRO_5022244702" description="Phosphate-binding protein PstS" evidence="8">
    <location>
        <begin position="28"/>
        <end position="345"/>
    </location>
</feature>
<evidence type="ECO:0000256" key="8">
    <source>
        <dbReference type="SAM" id="SignalP"/>
    </source>
</evidence>
<evidence type="ECO:0000256" key="2">
    <source>
        <dbReference type="ARBA" id="ARBA00008725"/>
    </source>
</evidence>
<dbReference type="InterPro" id="IPR024370">
    <property type="entry name" value="PBP_domain"/>
</dbReference>
<dbReference type="Proteomes" id="UP000316388">
    <property type="component" value="Unassembled WGS sequence"/>
</dbReference>
<comment type="subunit">
    <text evidence="3 7">The complex is composed of two ATP-binding proteins (PstB), two transmembrane proteins (PstC and PstA) and a solute-binding protein (PstS).</text>
</comment>
<dbReference type="PANTHER" id="PTHR42996:SF1">
    <property type="entry name" value="PHOSPHATE-BINDING PROTEIN PSTS"/>
    <property type="match status" value="1"/>
</dbReference>
<sequence length="345" mass="36783">MKRQFLKTVAAAAVASVTLGWGAVAMAADITGAGATFPFPIYAKWAEEYKKATGTGLNYQSIGSSGGIRQIRAKTVAFGATDAPVPGNELERDGMVQFPAIIGGTVPVFNLDGFGKGELRITGPVLAEMFMGKISKWNDPKIAALNPGKKLPDQAITVVHRADGSGTTFNWTDYLSAVSKEWADTVGKGAAVKWPAPTSVGGKGNEGVAANVSRIKGSIGYVEYAYAKKNNIPVMQLQNRNGKFVMPDDATFAAAAAGADWFSVPGMGISLVNQPGDNAYPVVTASFILMYKEPTNKAESAEVLKFFDWAFKNGKQMALDLDYVPLPDKLTAEIRSKVWSQINNK</sequence>
<keyword evidence="5 7" id="KW-0813">Transport</keyword>
<evidence type="ECO:0000256" key="1">
    <source>
        <dbReference type="ARBA" id="ARBA00002841"/>
    </source>
</evidence>
<feature type="signal peptide" evidence="8">
    <location>
        <begin position="1"/>
        <end position="27"/>
    </location>
</feature>
<protein>
    <recommendedName>
        <fullName evidence="4 7">Phosphate-binding protein PstS</fullName>
    </recommendedName>
</protein>
<gene>
    <name evidence="10" type="primary">pstS</name>
    <name evidence="10" type="ORF">Tfont_00018</name>
</gene>